<feature type="domain" description="Thioester reductase (TE)" evidence="5">
    <location>
        <begin position="20"/>
        <end position="331"/>
    </location>
</feature>
<keyword evidence="2" id="KW-0444">Lipid biosynthesis</keyword>
<evidence type="ECO:0000259" key="5">
    <source>
        <dbReference type="Pfam" id="PF07993"/>
    </source>
</evidence>
<dbReference type="InterPro" id="IPR013120">
    <property type="entry name" value="FAR_NAD-bd"/>
</dbReference>
<dbReference type="GO" id="GO:0035336">
    <property type="term" value="P:long-chain fatty-acyl-CoA metabolic process"/>
    <property type="evidence" value="ECO:0007669"/>
    <property type="project" value="TreeGrafter"/>
</dbReference>
<dbReference type="GO" id="GO:0010345">
    <property type="term" value="P:suberin biosynthetic process"/>
    <property type="evidence" value="ECO:0007669"/>
    <property type="project" value="TreeGrafter"/>
</dbReference>
<dbReference type="Pfam" id="PF03015">
    <property type="entry name" value="Sterile"/>
    <property type="match status" value="1"/>
</dbReference>
<evidence type="ECO:0000313" key="7">
    <source>
        <dbReference type="Proteomes" id="UP000239485"/>
    </source>
</evidence>
<name>A0A2S6IUK5_9ACTN</name>
<dbReference type="SUPFAM" id="SSF51735">
    <property type="entry name" value="NAD(P)-binding Rossmann-fold domains"/>
    <property type="match status" value="1"/>
</dbReference>
<dbReference type="Gene3D" id="1.20.1440.100">
    <property type="entry name" value="SG protein - dephosphorylation function"/>
    <property type="match status" value="1"/>
</dbReference>
<comment type="similarity">
    <text evidence="1">Belongs to the fatty acyl-CoA reductase family.</text>
</comment>
<dbReference type="InterPro" id="IPR026055">
    <property type="entry name" value="FAR"/>
</dbReference>
<dbReference type="Gene3D" id="3.40.50.720">
    <property type="entry name" value="NAD(P)-binding Rossmann-like Domain"/>
    <property type="match status" value="1"/>
</dbReference>
<comment type="caution">
    <text evidence="6">The sequence shown here is derived from an EMBL/GenBank/DDBJ whole genome shotgun (WGS) entry which is preliminary data.</text>
</comment>
<accession>A0A2S6IUK5</accession>
<dbReference type="CDD" id="cd09071">
    <property type="entry name" value="FAR_C"/>
    <property type="match status" value="1"/>
</dbReference>
<organism evidence="6 7">
    <name type="scientific">Kineococcus xinjiangensis</name>
    <dbReference type="NCBI Taxonomy" id="512762"/>
    <lineage>
        <taxon>Bacteria</taxon>
        <taxon>Bacillati</taxon>
        <taxon>Actinomycetota</taxon>
        <taxon>Actinomycetes</taxon>
        <taxon>Kineosporiales</taxon>
        <taxon>Kineosporiaceae</taxon>
        <taxon>Kineococcus</taxon>
    </lineage>
</organism>
<keyword evidence="3" id="KW-0443">Lipid metabolism</keyword>
<dbReference type="Pfam" id="PF07993">
    <property type="entry name" value="NAD_binding_4"/>
    <property type="match status" value="1"/>
</dbReference>
<evidence type="ECO:0000256" key="3">
    <source>
        <dbReference type="ARBA" id="ARBA00023098"/>
    </source>
</evidence>
<dbReference type="InterPro" id="IPR036291">
    <property type="entry name" value="NAD(P)-bd_dom_sf"/>
</dbReference>
<dbReference type="InterPro" id="IPR036412">
    <property type="entry name" value="HAD-like_sf"/>
</dbReference>
<reference evidence="6 7" key="1">
    <citation type="submission" date="2018-02" db="EMBL/GenBank/DDBJ databases">
        <title>Genomic Encyclopedia of Archaeal and Bacterial Type Strains, Phase II (KMG-II): from individual species to whole genera.</title>
        <authorList>
            <person name="Goeker M."/>
        </authorList>
    </citation>
    <scope>NUCLEOTIDE SEQUENCE [LARGE SCALE GENOMIC DNA]</scope>
    <source>
        <strain evidence="6 7">DSM 22857</strain>
    </source>
</reference>
<dbReference type="EMBL" id="PTJD01000002">
    <property type="protein sequence ID" value="PPK97957.1"/>
    <property type="molecule type" value="Genomic_DNA"/>
</dbReference>
<protein>
    <submittedName>
        <fullName evidence="6">Phosphoserine phosphatase</fullName>
    </submittedName>
</protein>
<evidence type="ECO:0000313" key="6">
    <source>
        <dbReference type="EMBL" id="PPK97957.1"/>
    </source>
</evidence>
<dbReference type="Gene3D" id="3.40.50.1000">
    <property type="entry name" value="HAD superfamily/HAD-like"/>
    <property type="match status" value="1"/>
</dbReference>
<gene>
    <name evidence="6" type="ORF">CLV92_102107</name>
</gene>
<dbReference type="GO" id="GO:0080019">
    <property type="term" value="F:alcohol-forming very long-chain fatty acyl-CoA reductase activity"/>
    <property type="evidence" value="ECO:0007669"/>
    <property type="project" value="InterPro"/>
</dbReference>
<dbReference type="SUPFAM" id="SSF56784">
    <property type="entry name" value="HAD-like"/>
    <property type="match status" value="1"/>
</dbReference>
<dbReference type="InterPro" id="IPR033640">
    <property type="entry name" value="FAR_C"/>
</dbReference>
<sequence>MVGFLLVRLADELDGKRLFLTGVTGFVGEALLQRLLVDLPGTRVVALVRPKPGQSGEERMRKLLRKPIFSGLDAEEVLAKRLEVFEADLDDVPELPGDLDVVVHCAGDVSFDPVIQEAFSTNVHGTERLVQRVLEANGRTTSQIHYVHVSTAYVGGRRRGAIPERAVEHTVDWRVEAAAGERVAARIEDLSRTEEHLVRFLREAEREHGHAGPLTAAADAERRRGEWVVEQQKAAGKERARTLGWTDVYTFTKAMGERVVEELAAPRIPTSIVRPSIIESALKHPHPGWIEGFKMAEPIILAYGRGEMPEFPAAPDSVLDVVPIDHVVNAILKVCATPPPPSRPGYFHVASGSRNPATFRTFYEHIREHFRQHPFEGAPAELPVWNFPGADRIERKLVRGELAIKVADRALSLAPRSDRARETARKLDKQRRQLEFLRRYMDLYQVYTQAELRFVDDNTLALHRSLDPADVDAWGFDTAVIDWREYVEDIHCPSVTAQMRKYDEIRRRRKENESAAAPRQLKPVAEGDAPVLAVFDLAGTLKPGTVVDTYLQLRLSQLDAADRVREFSRIMRRVPRWIAAERRDRGSFLRSLFRGYDGVDLDELEEYVDEVVGPQLLKQISSEALRRISAHREAGHRTILMTGDVRQITRPLTGLFDEVVCTELEERIDSGRRLATGFLTSPPLVGESRAAWLRRYAELQGADLGASHAYADSHSDLPLLRAVGSPTAVSPDVPLFRAARAARWPVADWAAEASTSRLRLPQRILAGRD</sequence>
<dbReference type="Proteomes" id="UP000239485">
    <property type="component" value="Unassembled WGS sequence"/>
</dbReference>
<feature type="domain" description="Fatty acyl-CoA reductase C-terminal" evidence="4">
    <location>
        <begin position="432"/>
        <end position="493"/>
    </location>
</feature>
<dbReference type="InterPro" id="IPR023214">
    <property type="entry name" value="HAD_sf"/>
</dbReference>
<proteinExistence type="inferred from homology"/>
<evidence type="ECO:0000256" key="1">
    <source>
        <dbReference type="ARBA" id="ARBA00005928"/>
    </source>
</evidence>
<evidence type="ECO:0000256" key="2">
    <source>
        <dbReference type="ARBA" id="ARBA00022516"/>
    </source>
</evidence>
<dbReference type="Pfam" id="PF12710">
    <property type="entry name" value="HAD"/>
    <property type="match status" value="1"/>
</dbReference>
<keyword evidence="7" id="KW-1185">Reference proteome</keyword>
<evidence type="ECO:0000259" key="4">
    <source>
        <dbReference type="Pfam" id="PF03015"/>
    </source>
</evidence>
<dbReference type="PANTHER" id="PTHR11011">
    <property type="entry name" value="MALE STERILITY PROTEIN 2-RELATED"/>
    <property type="match status" value="1"/>
</dbReference>
<dbReference type="PANTHER" id="PTHR11011:SF45">
    <property type="entry name" value="FATTY ACYL-COA REDUCTASE CG8306-RELATED"/>
    <property type="match status" value="1"/>
</dbReference>
<dbReference type="AlphaFoldDB" id="A0A2S6IUK5"/>